<feature type="domain" description="Histidine kinase" evidence="7">
    <location>
        <begin position="1130"/>
        <end position="1353"/>
    </location>
</feature>
<dbReference type="PROSITE" id="PS50109">
    <property type="entry name" value="HIS_KIN"/>
    <property type="match status" value="2"/>
</dbReference>
<dbReference type="InterPro" id="IPR003018">
    <property type="entry name" value="GAF"/>
</dbReference>
<proteinExistence type="predicted"/>
<comment type="caution">
    <text evidence="10">The sequence shown here is derived from an EMBL/GenBank/DDBJ whole genome shotgun (WGS) entry which is preliminary data.</text>
</comment>
<dbReference type="SMART" id="SM00448">
    <property type="entry name" value="REC"/>
    <property type="match status" value="3"/>
</dbReference>
<name>A0ABM8XY62_9BURK</name>
<dbReference type="GO" id="GO:0004673">
    <property type="term" value="F:protein histidine kinase activity"/>
    <property type="evidence" value="ECO:0007669"/>
    <property type="project" value="UniProtKB-EC"/>
</dbReference>
<feature type="modified residue" description="4-aspartylphosphate" evidence="6">
    <location>
        <position position="1573"/>
    </location>
</feature>
<dbReference type="SUPFAM" id="SSF47384">
    <property type="entry name" value="Homodimeric domain of signal transducing histidine kinase"/>
    <property type="match status" value="2"/>
</dbReference>
<dbReference type="PANTHER" id="PTHR43547">
    <property type="entry name" value="TWO-COMPONENT HISTIDINE KINASE"/>
    <property type="match status" value="1"/>
</dbReference>
<dbReference type="PROSITE" id="PS50110">
    <property type="entry name" value="RESPONSE_REGULATORY"/>
    <property type="match status" value="3"/>
</dbReference>
<evidence type="ECO:0000256" key="3">
    <source>
        <dbReference type="ARBA" id="ARBA00022553"/>
    </source>
</evidence>
<evidence type="ECO:0000256" key="2">
    <source>
        <dbReference type="ARBA" id="ARBA00012438"/>
    </source>
</evidence>
<keyword evidence="5 10" id="KW-0418">Kinase</keyword>
<dbReference type="RefSeq" id="WP_223994811.1">
    <property type="nucleotide sequence ID" value="NZ_JBHSEJ010000014.1"/>
</dbReference>
<evidence type="ECO:0000256" key="4">
    <source>
        <dbReference type="ARBA" id="ARBA00022679"/>
    </source>
</evidence>
<evidence type="ECO:0000256" key="5">
    <source>
        <dbReference type="ARBA" id="ARBA00022777"/>
    </source>
</evidence>
<dbReference type="Gene3D" id="3.30.450.20">
    <property type="entry name" value="PAS domain"/>
    <property type="match status" value="2"/>
</dbReference>
<dbReference type="Gene3D" id="3.30.565.10">
    <property type="entry name" value="Histidine kinase-like ATPase, C-terminal domain"/>
    <property type="match status" value="2"/>
</dbReference>
<dbReference type="Gene3D" id="3.30.450.40">
    <property type="match status" value="2"/>
</dbReference>
<evidence type="ECO:0000256" key="6">
    <source>
        <dbReference type="PROSITE-ProRule" id="PRU00169"/>
    </source>
</evidence>
<evidence type="ECO:0000259" key="9">
    <source>
        <dbReference type="PROSITE" id="PS50112"/>
    </source>
</evidence>
<evidence type="ECO:0000259" key="8">
    <source>
        <dbReference type="PROSITE" id="PS50110"/>
    </source>
</evidence>
<dbReference type="InterPro" id="IPR001789">
    <property type="entry name" value="Sig_transdc_resp-reg_receiver"/>
</dbReference>
<keyword evidence="3 6" id="KW-0597">Phosphoprotein</keyword>
<evidence type="ECO:0000256" key="1">
    <source>
        <dbReference type="ARBA" id="ARBA00000085"/>
    </source>
</evidence>
<dbReference type="SMART" id="SM00387">
    <property type="entry name" value="HATPase_c"/>
    <property type="match status" value="2"/>
</dbReference>
<dbReference type="CDD" id="cd18161">
    <property type="entry name" value="REC_hyHK_blue-like"/>
    <property type="match status" value="1"/>
</dbReference>
<dbReference type="SUPFAM" id="SSF55785">
    <property type="entry name" value="PYP-like sensor domain (PAS domain)"/>
    <property type="match status" value="2"/>
</dbReference>
<dbReference type="SMART" id="SM00065">
    <property type="entry name" value="GAF"/>
    <property type="match status" value="1"/>
</dbReference>
<sequence length="1641" mass="177828">MNKSDGMPSIRQSSALADAGAPPFLAGGGEMGALIRAFDWTGSPLGEPTQWPQSLKTAIRIMLTSRQPIWIGWGETLLFFYNDAYKAIIGGRHPSALGRPTIEVWHEIWDDIGPLLATAMAGVEGIFVEQKLLIMERNGYPEETYYTFSYSPVPDDHGGTGGIICANSDGTERVLAERQLTLLRELGASTAEARTREEVCRVAMQALRSNPHDVTFALLYLGERDSGELVLAGREGIAADHAMAPAVLRREAATPWAVQDALQQGRLMLAEPVAEGGNVLPGGAWAVPPRQVAIVPVQPSGDTSQHGVLIVGLNPFRLIGDRYRSFLGLIAGQISGAFGYVNAYEEERRRAEALAEIDRAKTTFFSNISHEFRTPLTLMLGPLEEMLSRPNANSDDQALLEITHRNGMRLLKLVNALLDFSRIEAGRMQMQPQATDLPAFTADLASLFRSAIESAGMRLVVDCPPLSTPVDVDRTMWETIVLNLLSNAYKFTFHGTIAVTVRAFPENGIDDVELEVRDTGIGIPEAELPRLFERFHRVAGAVGRSIEGSGIGLALVQELVRQHGGEIDVDSRLGEGTRVVVRMPRASRLPATPVIPQPAPAPVEMSTQARAYAETATRWGVDAATAETMTADTVATDAPTAPSSDTPDTVATSRARVIVADDNADLREYMRRLLEGAGHAVLLANDGNEALALARVQAPDLIVSDVMMPGMDGVELVHRLREDLSLRDTPVLLLSARAGEEARVSGLASGADDYLTKPFSARELLARVASNLQLSRLRRETELRLRDESRMLEVLNAVGTTVAAELDLGRAVQVVTDAATELTGAAFGAFFYNVLDEKGGSYTLYTLSGAPKDAFEKFPMPRNTAVFAPTFLGQGIVRADDITKDARFGRNPPYRGMPQGHLQVRSYLAASVVSRTGEVMGGLFFGHPRPGIFTERAERMLVGIAAQAAVAIDNARLYQAAQAEIAKRTKAQDALHELNATLERRVTETVADRDRLWDLSEDLLMVTASDGTLERVSPSWRRTLGLTSADVLGRSFIVFVHPEDLVAVTEQMIALRGDGAAVRYASRLGRGDGKWRWIAWTLTLDPASGRIHGVGRDVTSDREAAEALRHADEALRMAQKMEAIGKLTGGVAHDFNNLLQVIGGNLQLLATDVAAEERSTQRVRNALAGVARGAKLASQLLAFGRRQPLAPKVVNLGRFIRGLDDMLRRALGDGVEIETVVAGGLWNTLVDPFQVENALLNLAINARDAMAGHGRLTVEAGNASLDAAYALRHADVTPGQYVMVAVTDTGMGMTPEVQEHVFEPFFTTKPEGQGTGLGLSMVYGFVKQSGGHVKIYSEAGEGTTVRLYLPRERADEDLETDVDMGAAIGGTETVLVVEDDEDVRNTVVDMLSNLGYRVLKARDALSALAIVESGVPIDVLFSDVVMPGPMRSPAMARKVRQRLPGIAVLFTSGYTDNAIVHAGRLDAGIELLSKPYTHEALARKIRHVLAGGGAIFEPLPVPEPHQAHPTHEPARTAARLPDMRLLFVEDDDLVRASTTELLRSFGLEVIEACNEVEAMHAMRDHRIDVLLTDVGLGSVSGVDLAIEAARQWPALRVVFVSGYDVTLTPAQREVLPHAISLRKPYALDAFIDALQRVFSKP</sequence>
<dbReference type="SUPFAM" id="SSF55781">
    <property type="entry name" value="GAF domain-like"/>
    <property type="match status" value="2"/>
</dbReference>
<dbReference type="InterPro" id="IPR005467">
    <property type="entry name" value="His_kinase_dom"/>
</dbReference>
<dbReference type="EC" id="2.7.13.3" evidence="2"/>
<dbReference type="InterPro" id="IPR011006">
    <property type="entry name" value="CheY-like_superfamily"/>
</dbReference>
<dbReference type="Pfam" id="PF02518">
    <property type="entry name" value="HATPase_c"/>
    <property type="match status" value="2"/>
</dbReference>
<dbReference type="SMART" id="SM00388">
    <property type="entry name" value="HisKA"/>
    <property type="match status" value="2"/>
</dbReference>
<dbReference type="Pfam" id="PF00512">
    <property type="entry name" value="HisKA"/>
    <property type="match status" value="1"/>
</dbReference>
<evidence type="ECO:0000259" key="7">
    <source>
        <dbReference type="PROSITE" id="PS50109"/>
    </source>
</evidence>
<dbReference type="Gene3D" id="3.40.50.2300">
    <property type="match status" value="3"/>
</dbReference>
<dbReference type="InterPro" id="IPR036890">
    <property type="entry name" value="HATPase_C_sf"/>
</dbReference>
<dbReference type="CDD" id="cd00082">
    <property type="entry name" value="HisKA"/>
    <property type="match status" value="2"/>
</dbReference>
<dbReference type="InterPro" id="IPR003661">
    <property type="entry name" value="HisK_dim/P_dom"/>
</dbReference>
<dbReference type="CDD" id="cd17574">
    <property type="entry name" value="REC_OmpR"/>
    <property type="match status" value="1"/>
</dbReference>
<dbReference type="PROSITE" id="PS50112">
    <property type="entry name" value="PAS"/>
    <property type="match status" value="1"/>
</dbReference>
<dbReference type="EMBL" id="CAJZAG010000014">
    <property type="protein sequence ID" value="CAG9185366.1"/>
    <property type="molecule type" value="Genomic_DNA"/>
</dbReference>
<dbReference type="InterPro" id="IPR029016">
    <property type="entry name" value="GAF-like_dom_sf"/>
</dbReference>
<feature type="modified residue" description="4-aspartylphosphate" evidence="6">
    <location>
        <position position="1423"/>
    </location>
</feature>
<keyword evidence="11" id="KW-1185">Reference proteome</keyword>
<evidence type="ECO:0000313" key="11">
    <source>
        <dbReference type="Proteomes" id="UP000706525"/>
    </source>
</evidence>
<dbReference type="Gene3D" id="1.10.287.130">
    <property type="match status" value="2"/>
</dbReference>
<feature type="domain" description="Response regulatory" evidence="8">
    <location>
        <begin position="656"/>
        <end position="772"/>
    </location>
</feature>
<organism evidence="10 11">
    <name type="scientific">Cupriavidus pampae</name>
    <dbReference type="NCBI Taxonomy" id="659251"/>
    <lineage>
        <taxon>Bacteria</taxon>
        <taxon>Pseudomonadati</taxon>
        <taxon>Pseudomonadota</taxon>
        <taxon>Betaproteobacteria</taxon>
        <taxon>Burkholderiales</taxon>
        <taxon>Burkholderiaceae</taxon>
        <taxon>Cupriavidus</taxon>
    </lineage>
</organism>
<dbReference type="SUPFAM" id="SSF55874">
    <property type="entry name" value="ATPase domain of HSP90 chaperone/DNA topoisomerase II/histidine kinase"/>
    <property type="match status" value="2"/>
</dbReference>
<keyword evidence="4 10" id="KW-0808">Transferase</keyword>
<dbReference type="CDD" id="cd00130">
    <property type="entry name" value="PAS"/>
    <property type="match status" value="1"/>
</dbReference>
<feature type="modified residue" description="4-aspartylphosphate" evidence="6">
    <location>
        <position position="705"/>
    </location>
</feature>
<dbReference type="Pfam" id="PF13185">
    <property type="entry name" value="GAF_2"/>
    <property type="match status" value="1"/>
</dbReference>
<dbReference type="SUPFAM" id="SSF52172">
    <property type="entry name" value="CheY-like"/>
    <property type="match status" value="3"/>
</dbReference>
<feature type="domain" description="PAS" evidence="9">
    <location>
        <begin position="1004"/>
        <end position="1052"/>
    </location>
</feature>
<dbReference type="CDD" id="cd16919">
    <property type="entry name" value="HATPase_CckA-like"/>
    <property type="match status" value="1"/>
</dbReference>
<dbReference type="SMART" id="SM00091">
    <property type="entry name" value="PAS"/>
    <property type="match status" value="1"/>
</dbReference>
<dbReference type="Pfam" id="PF08448">
    <property type="entry name" value="PAS_4"/>
    <property type="match status" value="1"/>
</dbReference>
<dbReference type="InterPro" id="IPR003594">
    <property type="entry name" value="HATPase_dom"/>
</dbReference>
<dbReference type="NCBIfam" id="TIGR00229">
    <property type="entry name" value="sensory_box"/>
    <property type="match status" value="1"/>
</dbReference>
<dbReference type="Pfam" id="PF08447">
    <property type="entry name" value="PAS_3"/>
    <property type="match status" value="1"/>
</dbReference>
<gene>
    <name evidence="10" type="primary">rcsC_17</name>
    <name evidence="10" type="ORF">LMG32289_05933</name>
</gene>
<reference evidence="10 11" key="1">
    <citation type="submission" date="2021-08" db="EMBL/GenBank/DDBJ databases">
        <authorList>
            <person name="Peeters C."/>
        </authorList>
    </citation>
    <scope>NUCLEOTIDE SEQUENCE [LARGE SCALE GENOMIC DNA]</scope>
    <source>
        <strain evidence="10 11">LMG 32289</strain>
    </source>
</reference>
<dbReference type="PANTHER" id="PTHR43547:SF2">
    <property type="entry name" value="HYBRID SIGNAL TRANSDUCTION HISTIDINE KINASE C"/>
    <property type="match status" value="1"/>
</dbReference>
<accession>A0ABM8XY62</accession>
<comment type="catalytic activity">
    <reaction evidence="1">
        <text>ATP + protein L-histidine = ADP + protein N-phospho-L-histidine.</text>
        <dbReference type="EC" id="2.7.13.3"/>
    </reaction>
</comment>
<feature type="domain" description="Response regulatory" evidence="8">
    <location>
        <begin position="1524"/>
        <end position="1638"/>
    </location>
</feature>
<dbReference type="PRINTS" id="PR00344">
    <property type="entry name" value="BCTRLSENSOR"/>
</dbReference>
<dbReference type="Proteomes" id="UP000706525">
    <property type="component" value="Unassembled WGS sequence"/>
</dbReference>
<dbReference type="InterPro" id="IPR013655">
    <property type="entry name" value="PAS_fold_3"/>
</dbReference>
<dbReference type="InterPro" id="IPR036097">
    <property type="entry name" value="HisK_dim/P_sf"/>
</dbReference>
<dbReference type="InterPro" id="IPR004358">
    <property type="entry name" value="Sig_transdc_His_kin-like_C"/>
</dbReference>
<evidence type="ECO:0000313" key="10">
    <source>
        <dbReference type="EMBL" id="CAG9185366.1"/>
    </source>
</evidence>
<protein>
    <recommendedName>
        <fullName evidence="2">histidine kinase</fullName>
        <ecNumber evidence="2">2.7.13.3</ecNumber>
    </recommendedName>
</protein>
<feature type="domain" description="Response regulatory" evidence="8">
    <location>
        <begin position="1373"/>
        <end position="1489"/>
    </location>
</feature>
<dbReference type="InterPro" id="IPR035965">
    <property type="entry name" value="PAS-like_dom_sf"/>
</dbReference>
<feature type="domain" description="Histidine kinase" evidence="7">
    <location>
        <begin position="367"/>
        <end position="587"/>
    </location>
</feature>
<dbReference type="Pfam" id="PF00072">
    <property type="entry name" value="Response_reg"/>
    <property type="match status" value="3"/>
</dbReference>
<dbReference type="InterPro" id="IPR013656">
    <property type="entry name" value="PAS_4"/>
</dbReference>
<dbReference type="InterPro" id="IPR000014">
    <property type="entry name" value="PAS"/>
</dbReference>